<keyword evidence="1" id="KW-1185">Reference proteome</keyword>
<evidence type="ECO:0000313" key="1">
    <source>
        <dbReference type="Proteomes" id="UP000887565"/>
    </source>
</evidence>
<name>A0A915I592_ROMCU</name>
<evidence type="ECO:0000313" key="2">
    <source>
        <dbReference type="WBParaSite" id="nRc.2.0.1.t08926-RA"/>
    </source>
</evidence>
<sequence>MVPNILPAAASPPIEIDADVNAVTRTKKTISQLTLPDSIPLAADYAPPRVEAITIASHNKVSRAQAPDPAITTIVASLQIHKAPKRPPIFFTEDGLMYQQIKDSRQHPWSIKLFINSTAQRY</sequence>
<organism evidence="1 2">
    <name type="scientific">Romanomermis culicivorax</name>
    <name type="common">Nematode worm</name>
    <dbReference type="NCBI Taxonomy" id="13658"/>
    <lineage>
        <taxon>Eukaryota</taxon>
        <taxon>Metazoa</taxon>
        <taxon>Ecdysozoa</taxon>
        <taxon>Nematoda</taxon>
        <taxon>Enoplea</taxon>
        <taxon>Dorylaimia</taxon>
        <taxon>Mermithida</taxon>
        <taxon>Mermithoidea</taxon>
        <taxon>Mermithidae</taxon>
        <taxon>Romanomermis</taxon>
    </lineage>
</organism>
<reference evidence="2" key="1">
    <citation type="submission" date="2022-11" db="UniProtKB">
        <authorList>
            <consortium name="WormBaseParasite"/>
        </authorList>
    </citation>
    <scope>IDENTIFICATION</scope>
</reference>
<proteinExistence type="predicted"/>
<dbReference type="AlphaFoldDB" id="A0A915I592"/>
<dbReference type="WBParaSite" id="nRc.2.0.1.t08926-RA">
    <property type="protein sequence ID" value="nRc.2.0.1.t08926-RA"/>
    <property type="gene ID" value="nRc.2.0.1.g08926"/>
</dbReference>
<protein>
    <submittedName>
        <fullName evidence="2">Uncharacterized protein</fullName>
    </submittedName>
</protein>
<accession>A0A915I592</accession>
<dbReference type="Proteomes" id="UP000887565">
    <property type="component" value="Unplaced"/>
</dbReference>